<keyword evidence="2" id="KW-1185">Reference proteome</keyword>
<dbReference type="EMBL" id="QTUB01000001">
    <property type="protein sequence ID" value="REF27205.1"/>
    <property type="molecule type" value="Genomic_DNA"/>
</dbReference>
<proteinExistence type="predicted"/>
<reference evidence="1 2" key="1">
    <citation type="submission" date="2018-08" db="EMBL/GenBank/DDBJ databases">
        <title>Genomic Encyclopedia of Archaeal and Bacterial Type Strains, Phase II (KMG-II): from individual species to whole genera.</title>
        <authorList>
            <person name="Goeker M."/>
        </authorList>
    </citation>
    <scope>NUCLEOTIDE SEQUENCE [LARGE SCALE GENOMIC DNA]</scope>
    <source>
        <strain evidence="1 2">DSM 17905</strain>
    </source>
</reference>
<evidence type="ECO:0000313" key="1">
    <source>
        <dbReference type="EMBL" id="REF27205.1"/>
    </source>
</evidence>
<sequence>MPKYEKTLGTSLSVSAEFTTDDTSSAIKWVAIDTSVKDINSIDRRVLYALMFLVT</sequence>
<comment type="caution">
    <text evidence="1">The sequence shown here is derived from an EMBL/GenBank/DDBJ whole genome shotgun (WGS) entry which is preliminary data.</text>
</comment>
<evidence type="ECO:0000313" key="2">
    <source>
        <dbReference type="Proteomes" id="UP000256294"/>
    </source>
</evidence>
<name>A0A3D9UKT6_9GAMM</name>
<gene>
    <name evidence="1" type="ORF">BDD26_1952</name>
</gene>
<protein>
    <submittedName>
        <fullName evidence="1">Uncharacterized protein</fullName>
    </submittedName>
</protein>
<accession>A0A3D9UKT6</accession>
<organism evidence="1 2">
    <name type="scientific">Xenorhabdus cabanillasii</name>
    <dbReference type="NCBI Taxonomy" id="351673"/>
    <lineage>
        <taxon>Bacteria</taxon>
        <taxon>Pseudomonadati</taxon>
        <taxon>Pseudomonadota</taxon>
        <taxon>Gammaproteobacteria</taxon>
        <taxon>Enterobacterales</taxon>
        <taxon>Morganellaceae</taxon>
        <taxon>Xenorhabdus</taxon>
    </lineage>
</organism>
<dbReference type="Proteomes" id="UP000256294">
    <property type="component" value="Unassembled WGS sequence"/>
</dbReference>
<dbReference type="AlphaFoldDB" id="A0A3D9UKT6"/>